<sequence>MELIYFDDPLVKRKIEAAVKVAELVEKVKRAETANKKEETLFTELSSEVTNKTLAYKVVNILPKYRVDEAIFRLKLWMGSVGKTEEERKARIAEIDKKIAENNIQRAEKDKMTRLTVSSLREAIEERNRIEQAHKITNNLQVVLTGTGKLITKNNPEGVDINTLTTEYKVKDYSNNNVFIDDSNTITDIVTGTTSTTGATVKEIMDHAKSFIDNAKNINTTPSNSTTYKKTGLTYFNNRLEKVIEASGSSKKADLKKNIKIITKYISSVESKIDEKLTIKEIRDAMFDEVAVIEYEKKRERNSMDILKKKPSELYQVPNYQIIFEFMKEVFPLKTGTTTYELADKPYLDNINDDNYIKPTTAAGYSYDPKSSSISADEDAILDKLFGPFMESKTNSNKNRWATGHNYDEGRITGSEASYLRNLHYIRYCRTMRELFLELGISSNIDDYDNHLINICGEAAKGRLIFPDRTKMIERQTADNKHPTAANDALILAAQNNKI</sequence>
<keyword evidence="3" id="KW-1185">Reference proteome</keyword>
<name>A0A9W4WVB8_9GLOM</name>
<keyword evidence="1" id="KW-0175">Coiled coil</keyword>
<dbReference type="Proteomes" id="UP001153678">
    <property type="component" value="Unassembled WGS sequence"/>
</dbReference>
<reference evidence="2" key="1">
    <citation type="submission" date="2022-08" db="EMBL/GenBank/DDBJ databases">
        <authorList>
            <person name="Kallberg Y."/>
            <person name="Tangrot J."/>
            <person name="Rosling A."/>
        </authorList>
    </citation>
    <scope>NUCLEOTIDE SEQUENCE</scope>
    <source>
        <strain evidence="2">Wild A</strain>
    </source>
</reference>
<feature type="coiled-coil region" evidence="1">
    <location>
        <begin position="83"/>
        <end position="110"/>
    </location>
</feature>
<protein>
    <submittedName>
        <fullName evidence="2">2639_t:CDS:1</fullName>
    </submittedName>
</protein>
<organism evidence="2 3">
    <name type="scientific">Funneliformis geosporum</name>
    <dbReference type="NCBI Taxonomy" id="1117311"/>
    <lineage>
        <taxon>Eukaryota</taxon>
        <taxon>Fungi</taxon>
        <taxon>Fungi incertae sedis</taxon>
        <taxon>Mucoromycota</taxon>
        <taxon>Glomeromycotina</taxon>
        <taxon>Glomeromycetes</taxon>
        <taxon>Glomerales</taxon>
        <taxon>Glomeraceae</taxon>
        <taxon>Funneliformis</taxon>
    </lineage>
</organism>
<accession>A0A9W4WVB8</accession>
<evidence type="ECO:0000256" key="1">
    <source>
        <dbReference type="SAM" id="Coils"/>
    </source>
</evidence>
<dbReference type="EMBL" id="CAMKVN010005218">
    <property type="protein sequence ID" value="CAI2188466.1"/>
    <property type="molecule type" value="Genomic_DNA"/>
</dbReference>
<dbReference type="AlphaFoldDB" id="A0A9W4WVB8"/>
<comment type="caution">
    <text evidence="2">The sequence shown here is derived from an EMBL/GenBank/DDBJ whole genome shotgun (WGS) entry which is preliminary data.</text>
</comment>
<evidence type="ECO:0000313" key="2">
    <source>
        <dbReference type="EMBL" id="CAI2188466.1"/>
    </source>
</evidence>
<gene>
    <name evidence="2" type="ORF">FWILDA_LOCUS13594</name>
</gene>
<proteinExistence type="predicted"/>
<evidence type="ECO:0000313" key="3">
    <source>
        <dbReference type="Proteomes" id="UP001153678"/>
    </source>
</evidence>